<sequence>MLKLYGSNTSPFVRRLRLLLVNQQHEYINMQIFDGADRELLRSLNPTLKIPMLDNDGEVIFDSRVIFRYLSDKLGLPRLSWGQENILTLIDSVNDALVQALLMQRSEVAADTEKLIFRLQQERIESVFAELEKLAGEGAFDAWDYPSICLYCLLDWALFRELHNVLAYPALAAFHAKHHAKPQVQATDPRL</sequence>
<accession>A0A917YX77</accession>
<dbReference type="AlphaFoldDB" id="A0A917YX77"/>
<dbReference type="InterPro" id="IPR050983">
    <property type="entry name" value="GST_Omega/HSP26"/>
</dbReference>
<feature type="domain" description="GST N-terminal" evidence="1">
    <location>
        <begin position="1"/>
        <end position="78"/>
    </location>
</feature>
<dbReference type="InterPro" id="IPR004045">
    <property type="entry name" value="Glutathione_S-Trfase_N"/>
</dbReference>
<evidence type="ECO:0000313" key="3">
    <source>
        <dbReference type="Proteomes" id="UP000606935"/>
    </source>
</evidence>
<dbReference type="InterPro" id="IPR036249">
    <property type="entry name" value="Thioredoxin-like_sf"/>
</dbReference>
<evidence type="ECO:0000313" key="2">
    <source>
        <dbReference type="EMBL" id="GGO69108.1"/>
    </source>
</evidence>
<keyword evidence="3" id="KW-1185">Reference proteome</keyword>
<dbReference type="Proteomes" id="UP000606935">
    <property type="component" value="Unassembled WGS sequence"/>
</dbReference>
<dbReference type="PROSITE" id="PS50404">
    <property type="entry name" value="GST_NTER"/>
    <property type="match status" value="1"/>
</dbReference>
<dbReference type="EMBL" id="BMLS01000002">
    <property type="protein sequence ID" value="GGO69108.1"/>
    <property type="molecule type" value="Genomic_DNA"/>
</dbReference>
<reference evidence="2" key="1">
    <citation type="journal article" date="2014" name="Int. J. Syst. Evol. Microbiol.">
        <title>Complete genome sequence of Corynebacterium casei LMG S-19264T (=DSM 44701T), isolated from a smear-ripened cheese.</title>
        <authorList>
            <consortium name="US DOE Joint Genome Institute (JGI-PGF)"/>
            <person name="Walter F."/>
            <person name="Albersmeier A."/>
            <person name="Kalinowski J."/>
            <person name="Ruckert C."/>
        </authorList>
    </citation>
    <scope>NUCLEOTIDE SEQUENCE</scope>
    <source>
        <strain evidence="2">CGMCC 1.7086</strain>
    </source>
</reference>
<dbReference type="Gene3D" id="1.20.1050.10">
    <property type="match status" value="1"/>
</dbReference>
<proteinExistence type="predicted"/>
<dbReference type="SUPFAM" id="SSF52833">
    <property type="entry name" value="Thioredoxin-like"/>
    <property type="match status" value="1"/>
</dbReference>
<gene>
    <name evidence="2" type="ORF">GCM10010982_19610</name>
</gene>
<dbReference type="Pfam" id="PF13417">
    <property type="entry name" value="GST_N_3"/>
    <property type="match status" value="1"/>
</dbReference>
<dbReference type="RefSeq" id="WP_188693891.1">
    <property type="nucleotide sequence ID" value="NZ_BMLS01000002.1"/>
</dbReference>
<organism evidence="2 3">
    <name type="scientific">Bowmanella pacifica</name>
    <dbReference type="NCBI Taxonomy" id="502051"/>
    <lineage>
        <taxon>Bacteria</taxon>
        <taxon>Pseudomonadati</taxon>
        <taxon>Pseudomonadota</taxon>
        <taxon>Gammaproteobacteria</taxon>
        <taxon>Alteromonadales</taxon>
        <taxon>Alteromonadaceae</taxon>
        <taxon>Bowmanella</taxon>
    </lineage>
</organism>
<dbReference type="InterPro" id="IPR036282">
    <property type="entry name" value="Glutathione-S-Trfase_C_sf"/>
</dbReference>
<dbReference type="GO" id="GO:0005737">
    <property type="term" value="C:cytoplasm"/>
    <property type="evidence" value="ECO:0007669"/>
    <property type="project" value="TreeGrafter"/>
</dbReference>
<dbReference type="SUPFAM" id="SSF47616">
    <property type="entry name" value="GST C-terminal domain-like"/>
    <property type="match status" value="1"/>
</dbReference>
<reference evidence="2" key="2">
    <citation type="submission" date="2020-09" db="EMBL/GenBank/DDBJ databases">
        <authorList>
            <person name="Sun Q."/>
            <person name="Zhou Y."/>
        </authorList>
    </citation>
    <scope>NUCLEOTIDE SEQUENCE</scope>
    <source>
        <strain evidence="2">CGMCC 1.7086</strain>
    </source>
</reference>
<comment type="caution">
    <text evidence="2">The sequence shown here is derived from an EMBL/GenBank/DDBJ whole genome shotgun (WGS) entry which is preliminary data.</text>
</comment>
<dbReference type="Gene3D" id="3.40.30.10">
    <property type="entry name" value="Glutaredoxin"/>
    <property type="match status" value="1"/>
</dbReference>
<dbReference type="PANTHER" id="PTHR43968:SF6">
    <property type="entry name" value="GLUTATHIONE S-TRANSFERASE OMEGA"/>
    <property type="match status" value="1"/>
</dbReference>
<evidence type="ECO:0000259" key="1">
    <source>
        <dbReference type="PROSITE" id="PS50404"/>
    </source>
</evidence>
<name>A0A917YX77_9ALTE</name>
<protein>
    <recommendedName>
        <fullName evidence="1">GST N-terminal domain-containing protein</fullName>
    </recommendedName>
</protein>
<dbReference type="PANTHER" id="PTHR43968">
    <property type="match status" value="1"/>
</dbReference>